<reference evidence="3" key="1">
    <citation type="journal article" date="2019" name="Int. J. Syst. Evol. Microbiol.">
        <title>The Global Catalogue of Microorganisms (GCM) 10K type strain sequencing project: providing services to taxonomists for standard genome sequencing and annotation.</title>
        <authorList>
            <consortium name="The Broad Institute Genomics Platform"/>
            <consortium name="The Broad Institute Genome Sequencing Center for Infectious Disease"/>
            <person name="Wu L."/>
            <person name="Ma J."/>
        </authorList>
    </citation>
    <scope>NUCLEOTIDE SEQUENCE [LARGE SCALE GENOMIC DNA]</scope>
    <source>
        <strain evidence="3">CGMCC 1.12286</strain>
    </source>
</reference>
<protein>
    <submittedName>
        <fullName evidence="2">Heavy metal-binding domain-containing protein</fullName>
    </submittedName>
</protein>
<dbReference type="RefSeq" id="WP_377941507.1">
    <property type="nucleotide sequence ID" value="NZ_JBHUCX010000013.1"/>
</dbReference>
<dbReference type="PANTHER" id="PTHR34068">
    <property type="entry name" value="UPF0145 PROTEIN YBJQ"/>
    <property type="match status" value="1"/>
</dbReference>
<gene>
    <name evidence="2" type="ORF">ACFSB2_04225</name>
</gene>
<dbReference type="InterPro" id="IPR002765">
    <property type="entry name" value="UPF0145_YbjQ-like"/>
</dbReference>
<keyword evidence="3" id="KW-1185">Reference proteome</keyword>
<dbReference type="Proteomes" id="UP001597079">
    <property type="component" value="Unassembled WGS sequence"/>
</dbReference>
<dbReference type="PANTHER" id="PTHR34068:SF1">
    <property type="entry name" value="UPF0145 PROTEIN YBJQ"/>
    <property type="match status" value="1"/>
</dbReference>
<evidence type="ECO:0000256" key="1">
    <source>
        <dbReference type="ARBA" id="ARBA00010751"/>
    </source>
</evidence>
<dbReference type="Gene3D" id="3.30.110.70">
    <property type="entry name" value="Hypothetical protein apc22750. Chain B"/>
    <property type="match status" value="2"/>
</dbReference>
<dbReference type="EMBL" id="JBHUCX010000013">
    <property type="protein sequence ID" value="MFD1673914.1"/>
    <property type="molecule type" value="Genomic_DNA"/>
</dbReference>
<comment type="caution">
    <text evidence="2">The sequence shown here is derived from an EMBL/GenBank/DDBJ whole genome shotgun (WGS) entry which is preliminary data.</text>
</comment>
<dbReference type="SUPFAM" id="SSF117782">
    <property type="entry name" value="YbjQ-like"/>
    <property type="match status" value="2"/>
</dbReference>
<dbReference type="Pfam" id="PF01906">
    <property type="entry name" value="YbjQ_1"/>
    <property type="match status" value="1"/>
</dbReference>
<proteinExistence type="inferred from homology"/>
<evidence type="ECO:0000313" key="2">
    <source>
        <dbReference type="EMBL" id="MFD1673914.1"/>
    </source>
</evidence>
<organism evidence="2 3">
    <name type="scientific">Alicyclobacillus fodiniaquatilis</name>
    <dbReference type="NCBI Taxonomy" id="1661150"/>
    <lineage>
        <taxon>Bacteria</taxon>
        <taxon>Bacillati</taxon>
        <taxon>Bacillota</taxon>
        <taxon>Bacilli</taxon>
        <taxon>Bacillales</taxon>
        <taxon>Alicyclobacillaceae</taxon>
        <taxon>Alicyclobacillus</taxon>
    </lineage>
</organism>
<accession>A0ABW4JDZ8</accession>
<sequence length="315" mass="35594">MRWFGRGQSQSVDKERRLAEQEQAQATMEALEDGRLPPYIRERIAEQRQGQLPWTSNLSVAEWLLTAKYRFRPLGMVMGSCFYHIGYSKADLRGSWSAGEFTVIARAIRDGRTKALERMAMEAEELGANAVIGVRVDTRTPGYFGHDTEFTAFGTAVAIDGLETHGRPLLCTVEGQELTKLLMHDSVPVGLALGVSVYYQYTSWQDKRREYSWFNQEMPSFTQAVYDARHNAMADMIRDARSLKGNGILAHDTRMKVYEVEVERGENDERTDHILEVVSLGTVVSAQKRPLPLDIRPVLSMNDKVADLAFEPLGE</sequence>
<dbReference type="InterPro" id="IPR035439">
    <property type="entry name" value="UPF0145_dom_sf"/>
</dbReference>
<name>A0ABW4JDZ8_9BACL</name>
<evidence type="ECO:0000313" key="3">
    <source>
        <dbReference type="Proteomes" id="UP001597079"/>
    </source>
</evidence>
<comment type="similarity">
    <text evidence="1">Belongs to the UPF0145 family.</text>
</comment>